<evidence type="ECO:0000313" key="4">
    <source>
        <dbReference type="Proteomes" id="UP000232323"/>
    </source>
</evidence>
<dbReference type="OrthoDB" id="247245at2759"/>
<dbReference type="PROSITE" id="PS51219">
    <property type="entry name" value="DPCK"/>
    <property type="match status" value="1"/>
</dbReference>
<dbReference type="GO" id="GO:0005524">
    <property type="term" value="F:ATP binding"/>
    <property type="evidence" value="ECO:0007669"/>
    <property type="project" value="UniProtKB-KW"/>
</dbReference>
<dbReference type="NCBIfam" id="TIGR00152">
    <property type="entry name" value="dephospho-CoA kinase"/>
    <property type="match status" value="1"/>
</dbReference>
<comment type="caution">
    <text evidence="3">The sequence shown here is derived from an EMBL/GenBank/DDBJ whole genome shotgun (WGS) entry which is preliminary data.</text>
</comment>
<evidence type="ECO:0000256" key="2">
    <source>
        <dbReference type="ARBA" id="ARBA00022840"/>
    </source>
</evidence>
<evidence type="ECO:0000256" key="1">
    <source>
        <dbReference type="ARBA" id="ARBA00022741"/>
    </source>
</evidence>
<reference evidence="3 4" key="1">
    <citation type="submission" date="2017-08" db="EMBL/GenBank/DDBJ databases">
        <title>Acidophilic green algal genome provides insights into adaptation to an acidic environment.</title>
        <authorList>
            <person name="Hirooka S."/>
            <person name="Hirose Y."/>
            <person name="Kanesaki Y."/>
            <person name="Higuchi S."/>
            <person name="Fujiwara T."/>
            <person name="Onuma R."/>
            <person name="Era A."/>
            <person name="Ohbayashi R."/>
            <person name="Uzuka A."/>
            <person name="Nozaki H."/>
            <person name="Yoshikawa H."/>
            <person name="Miyagishima S.Y."/>
        </authorList>
    </citation>
    <scope>NUCLEOTIDE SEQUENCE [LARGE SCALE GENOMIC DNA]</scope>
    <source>
        <strain evidence="3 4">NIES-2499</strain>
    </source>
</reference>
<name>A0A250XSI3_9CHLO</name>
<dbReference type="InterPro" id="IPR027417">
    <property type="entry name" value="P-loop_NTPase"/>
</dbReference>
<dbReference type="GO" id="GO:0015937">
    <property type="term" value="P:coenzyme A biosynthetic process"/>
    <property type="evidence" value="ECO:0007669"/>
    <property type="project" value="InterPro"/>
</dbReference>
<evidence type="ECO:0008006" key="5">
    <source>
        <dbReference type="Google" id="ProtNLM"/>
    </source>
</evidence>
<dbReference type="Proteomes" id="UP000232323">
    <property type="component" value="Unassembled WGS sequence"/>
</dbReference>
<dbReference type="EMBL" id="BEGY01000216">
    <property type="protein sequence ID" value="GAX86015.1"/>
    <property type="molecule type" value="Genomic_DNA"/>
</dbReference>
<evidence type="ECO:0000313" key="3">
    <source>
        <dbReference type="EMBL" id="GAX86015.1"/>
    </source>
</evidence>
<keyword evidence="4" id="KW-1185">Reference proteome</keyword>
<proteinExistence type="inferred from homology"/>
<accession>A0A250XSI3</accession>
<organism evidence="3 4">
    <name type="scientific">Chlamydomonas eustigma</name>
    <dbReference type="NCBI Taxonomy" id="1157962"/>
    <lineage>
        <taxon>Eukaryota</taxon>
        <taxon>Viridiplantae</taxon>
        <taxon>Chlorophyta</taxon>
        <taxon>core chlorophytes</taxon>
        <taxon>Chlorophyceae</taxon>
        <taxon>CS clade</taxon>
        <taxon>Chlamydomonadales</taxon>
        <taxon>Chlamydomonadaceae</taxon>
        <taxon>Chlamydomonas</taxon>
    </lineage>
</organism>
<sequence>MTDAKKPFYVLGLTGSIGMGKSTVSQIFRDQDVPVLDADQVVHDLYAHGGAAVGPVSEAFPSAFKEGAIDRRALSTCVVGDEVAIKKLEAMVHPLVSQRREQFLKQCKLEGRPLVVLDIPLLYETGAEAHVDAVAVVSAPAEIQESRVLARPGMTTEKFKAILSRQIPDEEKRMRADFCIDTSVSMEETKAHVQALIQALQGRYGRQVEIA</sequence>
<keyword evidence="1" id="KW-0547">Nucleotide-binding</keyword>
<protein>
    <recommendedName>
        <fullName evidence="5">Dephospho-CoA kinase</fullName>
    </recommendedName>
</protein>
<dbReference type="GO" id="GO:0004140">
    <property type="term" value="F:dephospho-CoA kinase activity"/>
    <property type="evidence" value="ECO:0007669"/>
    <property type="project" value="InterPro"/>
</dbReference>
<dbReference type="PANTHER" id="PTHR10695">
    <property type="entry name" value="DEPHOSPHO-COA KINASE-RELATED"/>
    <property type="match status" value="1"/>
</dbReference>
<dbReference type="Gene3D" id="3.40.50.300">
    <property type="entry name" value="P-loop containing nucleotide triphosphate hydrolases"/>
    <property type="match status" value="1"/>
</dbReference>
<keyword evidence="2" id="KW-0067">ATP-binding</keyword>
<dbReference type="CDD" id="cd02022">
    <property type="entry name" value="DPCK"/>
    <property type="match status" value="1"/>
</dbReference>
<dbReference type="HAMAP" id="MF_00376">
    <property type="entry name" value="Dephospho_CoA_kinase"/>
    <property type="match status" value="1"/>
</dbReference>
<dbReference type="PANTHER" id="PTHR10695:SF46">
    <property type="entry name" value="BIFUNCTIONAL COENZYME A SYNTHASE-RELATED"/>
    <property type="match status" value="1"/>
</dbReference>
<dbReference type="InterPro" id="IPR001977">
    <property type="entry name" value="Depp_CoAkinase"/>
</dbReference>
<dbReference type="STRING" id="1157962.A0A250XSI3"/>
<dbReference type="Pfam" id="PF01121">
    <property type="entry name" value="CoaE"/>
    <property type="match status" value="1"/>
</dbReference>
<dbReference type="SUPFAM" id="SSF52540">
    <property type="entry name" value="P-loop containing nucleoside triphosphate hydrolases"/>
    <property type="match status" value="1"/>
</dbReference>
<gene>
    <name evidence="3" type="ORF">CEUSTIGMA_g13430.t1</name>
</gene>
<dbReference type="AlphaFoldDB" id="A0A250XSI3"/>